<organism evidence="2 3">
    <name type="scientific">Polarella glacialis</name>
    <name type="common">Dinoflagellate</name>
    <dbReference type="NCBI Taxonomy" id="89957"/>
    <lineage>
        <taxon>Eukaryota</taxon>
        <taxon>Sar</taxon>
        <taxon>Alveolata</taxon>
        <taxon>Dinophyceae</taxon>
        <taxon>Suessiales</taxon>
        <taxon>Suessiaceae</taxon>
        <taxon>Polarella</taxon>
    </lineage>
</organism>
<dbReference type="Pfam" id="PF00856">
    <property type="entry name" value="SET"/>
    <property type="match status" value="1"/>
</dbReference>
<evidence type="ECO:0000313" key="3">
    <source>
        <dbReference type="Proteomes" id="UP000654075"/>
    </source>
</evidence>
<comment type="caution">
    <text evidence="2">The sequence shown here is derived from an EMBL/GenBank/DDBJ whole genome shotgun (WGS) entry which is preliminary data.</text>
</comment>
<protein>
    <recommendedName>
        <fullName evidence="1">SET domain-containing protein</fullName>
    </recommendedName>
</protein>
<dbReference type="OrthoDB" id="442656at2759"/>
<evidence type="ECO:0000313" key="2">
    <source>
        <dbReference type="EMBL" id="CAE8621056.1"/>
    </source>
</evidence>
<proteinExistence type="predicted"/>
<dbReference type="EMBL" id="CAJNNV010027635">
    <property type="protein sequence ID" value="CAE8621056.1"/>
    <property type="molecule type" value="Genomic_DNA"/>
</dbReference>
<keyword evidence="3" id="KW-1185">Reference proteome</keyword>
<feature type="non-terminal residue" evidence="2">
    <location>
        <position position="1"/>
    </location>
</feature>
<dbReference type="InterPro" id="IPR001214">
    <property type="entry name" value="SET_dom"/>
</dbReference>
<dbReference type="PROSITE" id="PS50280">
    <property type="entry name" value="SET"/>
    <property type="match status" value="1"/>
</dbReference>
<dbReference type="Gene3D" id="2.170.270.10">
    <property type="entry name" value="SET domain"/>
    <property type="match status" value="1"/>
</dbReference>
<dbReference type="SUPFAM" id="SSF82199">
    <property type="entry name" value="SET domain"/>
    <property type="match status" value="1"/>
</dbReference>
<sequence>MPVGLQEIKKAGLRLTELPREGRCLAAAENGRGFPAGAVLLAERPVVRNSVEALALEMSRNPKRFDLLRGDQNLAAAEVSDASRSKPFILEAETNSFLFAGRCVAFNAFSMLNHACATSLEENACFSILSTGDKPVDDDMEVKLVATRDIKPGEPIHISYHELFAEPQ</sequence>
<accession>A0A813G803</accession>
<feature type="domain" description="SET" evidence="1">
    <location>
        <begin position="11"/>
        <end position="161"/>
    </location>
</feature>
<dbReference type="Proteomes" id="UP000654075">
    <property type="component" value="Unassembled WGS sequence"/>
</dbReference>
<name>A0A813G803_POLGL</name>
<dbReference type="InterPro" id="IPR046341">
    <property type="entry name" value="SET_dom_sf"/>
</dbReference>
<reference evidence="2" key="1">
    <citation type="submission" date="2021-02" db="EMBL/GenBank/DDBJ databases">
        <authorList>
            <person name="Dougan E. K."/>
            <person name="Rhodes N."/>
            <person name="Thang M."/>
            <person name="Chan C."/>
        </authorList>
    </citation>
    <scope>NUCLEOTIDE SEQUENCE</scope>
</reference>
<evidence type="ECO:0000259" key="1">
    <source>
        <dbReference type="PROSITE" id="PS50280"/>
    </source>
</evidence>
<dbReference type="AlphaFoldDB" id="A0A813G803"/>
<gene>
    <name evidence="2" type="ORF">PGLA1383_LOCUS38580</name>
</gene>